<dbReference type="SUPFAM" id="SSF52540">
    <property type="entry name" value="P-loop containing nucleoside triphosphate hydrolases"/>
    <property type="match status" value="1"/>
</dbReference>
<reference evidence="2" key="1">
    <citation type="journal article" date="2019" name="Int. J. Syst. Evol. Microbiol.">
        <title>The Global Catalogue of Microorganisms (GCM) 10K type strain sequencing project: providing services to taxonomists for standard genome sequencing and annotation.</title>
        <authorList>
            <consortium name="The Broad Institute Genomics Platform"/>
            <consortium name="The Broad Institute Genome Sequencing Center for Infectious Disease"/>
            <person name="Wu L."/>
            <person name="Ma J."/>
        </authorList>
    </citation>
    <scope>NUCLEOTIDE SEQUENCE [LARGE SCALE GENOMIC DNA]</scope>
    <source>
        <strain evidence="2">JCM 31406</strain>
    </source>
</reference>
<keyword evidence="2" id="KW-1185">Reference proteome</keyword>
<sequence length="969" mass="110382">MWIPFDPADVAQVFTTESRQKHERIFTLTHTSMNRILVSHNRVGLSNGQFVGEHAVLDLIQQSAPLDSNRVWFIVGETGSGKSELCQWLEYQLRERHLPLHISRRQANLTGILDVLHTHLPSGLQGQTTDLPQDVLTDHLRLHLTLRAHREGRGLGYVEQLLPFLPDLARRLYQPLASFELPPHLPPAPADVPFTAWLFSAVREVLGLQSLEPTLRALAEHTAQLGKRPVLLLEDITTLGFLRDDLLDYIFDLSAPGFDAVIGLTSGFEDTHLHRDGDLSEMAYVRDRLSARFQLSHKSGETFFLNQPQDLHDLVRRYLGCLPARPVGSSPAFSGLYPFSPTMLDRLYTHLVESGNPRQTPRNLLDAVIKPSLCLNEPPHVTLFRAHPYLRTPSMTFYHQDLPPELQGLLYWHGEVRDGSIHVPDDVAQAFGYDSVPPVPCFPNPTGSTWLFGKTADDPTDLWKEAIRELQAWQSLGDPFPKRQYLKRGIERLLRALLDPRCIQHPRLNALSADPLEYTRGGDHLPIYLPESGDVRPEHWPSLHFPRTLPPQLLEECLTYAFSANRHVECFADLGHTRQVLEDVASDFRNDVRDQIERLTGQPWSRMVFGLWWLCQHVCQGHPLQMSSGDGKRALLQYDLAPKELRAAWSDERRHRVLHRTHQELKANRDHYRGLFVSLFHHRDDLMDPVLYEQECRQFDPSLFMDTLATLSLSRLSAAPYRQRGSKLSLTQLLQPAVEYAAALKAYVLQDEDRLQWTAVERSLEHAIQQADELDLACRRIERLAHQAGWTITAPPTSHTWRSGEWAGVLRQSQQASRDFKNHPPIVQITVARTWRERLEKIEPIQWMNAVKVFRDSAERIHQERHPVEQLPTRQTHHSSDIHLNDLGDLASTLAAAADAADILPQHVAEQTARSIRRLQATQTQSIEAVLGRHGIQAPAQMARQSRETSLVLLSDLLECTVDLMDCPP</sequence>
<dbReference type="RefSeq" id="WP_189101352.1">
    <property type="nucleotide sequence ID" value="NZ_BMQO01000008.1"/>
</dbReference>
<gene>
    <name evidence="1" type="ORF">GCM10008961_20070</name>
</gene>
<accession>A0ABQ2SJB1</accession>
<dbReference type="EMBL" id="BMQO01000008">
    <property type="protein sequence ID" value="GGS28433.1"/>
    <property type="molecule type" value="Genomic_DNA"/>
</dbReference>
<organism evidence="1 2">
    <name type="scientific">Deinococcus knuensis</name>
    <dbReference type="NCBI Taxonomy" id="1837380"/>
    <lineage>
        <taxon>Bacteria</taxon>
        <taxon>Thermotogati</taxon>
        <taxon>Deinococcota</taxon>
        <taxon>Deinococci</taxon>
        <taxon>Deinococcales</taxon>
        <taxon>Deinococcaceae</taxon>
        <taxon>Deinococcus</taxon>
    </lineage>
</organism>
<evidence type="ECO:0008006" key="3">
    <source>
        <dbReference type="Google" id="ProtNLM"/>
    </source>
</evidence>
<evidence type="ECO:0000313" key="2">
    <source>
        <dbReference type="Proteomes" id="UP000620633"/>
    </source>
</evidence>
<proteinExistence type="predicted"/>
<evidence type="ECO:0000313" key="1">
    <source>
        <dbReference type="EMBL" id="GGS28433.1"/>
    </source>
</evidence>
<dbReference type="Proteomes" id="UP000620633">
    <property type="component" value="Unassembled WGS sequence"/>
</dbReference>
<comment type="caution">
    <text evidence="1">The sequence shown here is derived from an EMBL/GenBank/DDBJ whole genome shotgun (WGS) entry which is preliminary data.</text>
</comment>
<protein>
    <recommendedName>
        <fullName evidence="3">AAA+ ATPase domain-containing protein</fullName>
    </recommendedName>
</protein>
<dbReference type="InterPro" id="IPR027417">
    <property type="entry name" value="P-loop_NTPase"/>
</dbReference>
<name>A0ABQ2SJB1_9DEIO</name>